<keyword evidence="6 8" id="KW-0472">Membrane</keyword>
<organism evidence="10 11">
    <name type="scientific">Polyplosphaeria fusca</name>
    <dbReference type="NCBI Taxonomy" id="682080"/>
    <lineage>
        <taxon>Eukaryota</taxon>
        <taxon>Fungi</taxon>
        <taxon>Dikarya</taxon>
        <taxon>Ascomycota</taxon>
        <taxon>Pezizomycotina</taxon>
        <taxon>Dothideomycetes</taxon>
        <taxon>Pleosporomycetidae</taxon>
        <taxon>Pleosporales</taxon>
        <taxon>Tetraplosphaeriaceae</taxon>
        <taxon>Polyplosphaeria</taxon>
    </lineage>
</organism>
<keyword evidence="4" id="KW-0029">Amino-acid transport</keyword>
<dbReference type="InterPro" id="IPR004841">
    <property type="entry name" value="AA-permease/SLC12A_dom"/>
</dbReference>
<feature type="transmembrane region" description="Helical" evidence="8">
    <location>
        <begin position="423"/>
        <end position="446"/>
    </location>
</feature>
<dbReference type="GO" id="GO:0015171">
    <property type="term" value="F:amino acid transmembrane transporter activity"/>
    <property type="evidence" value="ECO:0007669"/>
    <property type="project" value="TreeGrafter"/>
</dbReference>
<dbReference type="Proteomes" id="UP000799444">
    <property type="component" value="Unassembled WGS sequence"/>
</dbReference>
<keyword evidence="11" id="KW-1185">Reference proteome</keyword>
<evidence type="ECO:0000256" key="5">
    <source>
        <dbReference type="ARBA" id="ARBA00022989"/>
    </source>
</evidence>
<sequence length="576" mass="63599">MAIFRRSPASSGEISPHEHDKEMGKSDYTTSAGEHPTIATDGAVHYADHEHLHRGLKARHITMIAIGGAIGTGLIIGTGKALAQAGPASILIGYTAVGFLVYVVMCGLGEMAAWLPHASGFSGYATRFVDPALGFALGYTYWFKYIIVTPNQLTASALVIQEWKTAEQVNPGVWITIFFIAIVCINYFGVQFFGEFEFWLSSIKVVVIVGLILLSFILVLGGGPTHDRTGFRYYKDPGAFKEYIADGAWGRFLGFWSSLIGAVFAYLGTELVGVTVGEAQNPRKVIPRAIKLTFFRIIFFYVLSVFFLGMLVPYDSDDLAFANSAGTKASASPFVLAIRLAGIQHLPGILNACILLFTFSASNSDLYIASRTIYGLAKNGDAPRILAYTDKRGVPVASLALSSCFCLLAYLNVASDSRVVFGYFYNLVTIFGLLTWISILVTHIFWLRARKAQGLTDDQMPYVAPFKMIGSYIALAFCIIIALTKNFSVFTPSEKYGKFDSTNFVTGYLGIPLYLIMIFGYKFWHKTKRVRAHEADFYTGKDEVDREEEAFLAHQAAMGKNKGGNWFYRTFVAWLF</sequence>
<feature type="transmembrane region" description="Helical" evidence="8">
    <location>
        <begin position="294"/>
        <end position="314"/>
    </location>
</feature>
<evidence type="ECO:0000256" key="3">
    <source>
        <dbReference type="ARBA" id="ARBA00022692"/>
    </source>
</evidence>
<keyword evidence="2" id="KW-0813">Transport</keyword>
<dbReference type="InterPro" id="IPR004840">
    <property type="entry name" value="Amino_acid_permease_CS"/>
</dbReference>
<evidence type="ECO:0000256" key="7">
    <source>
        <dbReference type="SAM" id="MobiDB-lite"/>
    </source>
</evidence>
<dbReference type="OrthoDB" id="3900342at2759"/>
<comment type="caution">
    <text evidence="10">The sequence shown here is derived from an EMBL/GenBank/DDBJ whole genome shotgun (WGS) entry which is preliminary data.</text>
</comment>
<dbReference type="Pfam" id="PF00324">
    <property type="entry name" value="AA_permease"/>
    <property type="match status" value="1"/>
</dbReference>
<dbReference type="PANTHER" id="PTHR43341:SF9">
    <property type="entry name" value="DICARBOXYLIC AMINO ACID PERMEASE"/>
    <property type="match status" value="1"/>
</dbReference>
<accession>A0A9P4QZB7</accession>
<feature type="transmembrane region" description="Helical" evidence="8">
    <location>
        <begin position="173"/>
        <end position="193"/>
    </location>
</feature>
<evidence type="ECO:0000259" key="9">
    <source>
        <dbReference type="Pfam" id="PF00324"/>
    </source>
</evidence>
<feature type="domain" description="Amino acid permease/ SLC12A" evidence="9">
    <location>
        <begin position="60"/>
        <end position="531"/>
    </location>
</feature>
<keyword evidence="3 8" id="KW-0812">Transmembrane</keyword>
<feature type="transmembrane region" description="Helical" evidence="8">
    <location>
        <begin position="504"/>
        <end position="524"/>
    </location>
</feature>
<dbReference type="PANTHER" id="PTHR43341">
    <property type="entry name" value="AMINO ACID PERMEASE"/>
    <property type="match status" value="1"/>
</dbReference>
<evidence type="ECO:0000313" key="11">
    <source>
        <dbReference type="Proteomes" id="UP000799444"/>
    </source>
</evidence>
<feature type="transmembrane region" description="Helical" evidence="8">
    <location>
        <begin position="334"/>
        <end position="357"/>
    </location>
</feature>
<gene>
    <name evidence="10" type="ORF">EJ04DRAFT_512973</name>
</gene>
<protein>
    <recommendedName>
        <fullName evidence="9">Amino acid permease/ SLC12A domain-containing protein</fullName>
    </recommendedName>
</protein>
<dbReference type="PROSITE" id="PS00218">
    <property type="entry name" value="AMINO_ACID_PERMEASE_1"/>
    <property type="match status" value="1"/>
</dbReference>
<keyword evidence="5 8" id="KW-1133">Transmembrane helix</keyword>
<proteinExistence type="predicted"/>
<dbReference type="EMBL" id="ML996156">
    <property type="protein sequence ID" value="KAF2733826.1"/>
    <property type="molecule type" value="Genomic_DNA"/>
</dbReference>
<evidence type="ECO:0000256" key="6">
    <source>
        <dbReference type="ARBA" id="ARBA00023136"/>
    </source>
</evidence>
<dbReference type="FunFam" id="1.20.1740.10:FF:000006">
    <property type="entry name" value="General amino acid permease"/>
    <property type="match status" value="1"/>
</dbReference>
<dbReference type="GO" id="GO:0016020">
    <property type="term" value="C:membrane"/>
    <property type="evidence" value="ECO:0007669"/>
    <property type="project" value="UniProtKB-SubCell"/>
</dbReference>
<dbReference type="AlphaFoldDB" id="A0A9P4QZB7"/>
<feature type="compositionally biased region" description="Basic and acidic residues" evidence="7">
    <location>
        <begin position="15"/>
        <end position="25"/>
    </location>
</feature>
<dbReference type="PIRSF" id="PIRSF006060">
    <property type="entry name" value="AA_transporter"/>
    <property type="match status" value="1"/>
</dbReference>
<feature type="transmembrane region" description="Helical" evidence="8">
    <location>
        <begin position="393"/>
        <end position="411"/>
    </location>
</feature>
<evidence type="ECO:0000256" key="1">
    <source>
        <dbReference type="ARBA" id="ARBA00004141"/>
    </source>
</evidence>
<feature type="transmembrane region" description="Helical" evidence="8">
    <location>
        <begin position="91"/>
        <end position="116"/>
    </location>
</feature>
<name>A0A9P4QZB7_9PLEO</name>
<dbReference type="Gene3D" id="1.20.1740.10">
    <property type="entry name" value="Amino acid/polyamine transporter I"/>
    <property type="match status" value="1"/>
</dbReference>
<evidence type="ECO:0000256" key="2">
    <source>
        <dbReference type="ARBA" id="ARBA00022448"/>
    </source>
</evidence>
<evidence type="ECO:0000256" key="8">
    <source>
        <dbReference type="SAM" id="Phobius"/>
    </source>
</evidence>
<dbReference type="InterPro" id="IPR050524">
    <property type="entry name" value="APC_YAT"/>
</dbReference>
<comment type="subcellular location">
    <subcellularLocation>
        <location evidence="1">Membrane</location>
        <topology evidence="1">Multi-pass membrane protein</topology>
    </subcellularLocation>
</comment>
<feature type="transmembrane region" description="Helical" evidence="8">
    <location>
        <begin position="61"/>
        <end position="79"/>
    </location>
</feature>
<feature type="transmembrane region" description="Helical" evidence="8">
    <location>
        <begin position="205"/>
        <end position="223"/>
    </location>
</feature>
<evidence type="ECO:0000313" key="10">
    <source>
        <dbReference type="EMBL" id="KAF2733826.1"/>
    </source>
</evidence>
<reference evidence="10" key="1">
    <citation type="journal article" date="2020" name="Stud. Mycol.">
        <title>101 Dothideomycetes genomes: a test case for predicting lifestyles and emergence of pathogens.</title>
        <authorList>
            <person name="Haridas S."/>
            <person name="Albert R."/>
            <person name="Binder M."/>
            <person name="Bloem J."/>
            <person name="Labutti K."/>
            <person name="Salamov A."/>
            <person name="Andreopoulos B."/>
            <person name="Baker S."/>
            <person name="Barry K."/>
            <person name="Bills G."/>
            <person name="Bluhm B."/>
            <person name="Cannon C."/>
            <person name="Castanera R."/>
            <person name="Culley D."/>
            <person name="Daum C."/>
            <person name="Ezra D."/>
            <person name="Gonzalez J."/>
            <person name="Henrissat B."/>
            <person name="Kuo A."/>
            <person name="Liang C."/>
            <person name="Lipzen A."/>
            <person name="Lutzoni F."/>
            <person name="Magnuson J."/>
            <person name="Mondo S."/>
            <person name="Nolan M."/>
            <person name="Ohm R."/>
            <person name="Pangilinan J."/>
            <person name="Park H.-J."/>
            <person name="Ramirez L."/>
            <person name="Alfaro M."/>
            <person name="Sun H."/>
            <person name="Tritt A."/>
            <person name="Yoshinaga Y."/>
            <person name="Zwiers L.-H."/>
            <person name="Turgeon B."/>
            <person name="Goodwin S."/>
            <person name="Spatafora J."/>
            <person name="Crous P."/>
            <person name="Grigoriev I."/>
        </authorList>
    </citation>
    <scope>NUCLEOTIDE SEQUENCE</scope>
    <source>
        <strain evidence="10">CBS 125425</strain>
    </source>
</reference>
<feature type="transmembrane region" description="Helical" evidence="8">
    <location>
        <begin position="466"/>
        <end position="484"/>
    </location>
</feature>
<evidence type="ECO:0000256" key="4">
    <source>
        <dbReference type="ARBA" id="ARBA00022970"/>
    </source>
</evidence>
<feature type="region of interest" description="Disordered" evidence="7">
    <location>
        <begin position="1"/>
        <end position="34"/>
    </location>
</feature>